<keyword evidence="3" id="KW-1185">Reference proteome</keyword>
<evidence type="ECO:0000256" key="1">
    <source>
        <dbReference type="SAM" id="MobiDB-lite"/>
    </source>
</evidence>
<feature type="region of interest" description="Disordered" evidence="1">
    <location>
        <begin position="66"/>
        <end position="162"/>
    </location>
</feature>
<dbReference type="AlphaFoldDB" id="A0A2P6FGV0"/>
<accession>A0A2P6FGV0</accession>
<proteinExistence type="predicted"/>
<gene>
    <name evidence="2" type="ORF">VE01_10766</name>
</gene>
<feature type="compositionally biased region" description="Pro residues" evidence="1">
    <location>
        <begin position="131"/>
        <end position="141"/>
    </location>
</feature>
<dbReference type="Proteomes" id="UP000091956">
    <property type="component" value="Unassembled WGS sequence"/>
</dbReference>
<feature type="compositionally biased region" description="Basic and acidic residues" evidence="1">
    <location>
        <begin position="83"/>
        <end position="95"/>
    </location>
</feature>
<evidence type="ECO:0000313" key="2">
    <source>
        <dbReference type="EMBL" id="PQM43870.1"/>
    </source>
</evidence>
<reference evidence="3" key="2">
    <citation type="journal article" date="2018" name="Nat. Commun.">
        <title>Extreme sensitivity to ultraviolet light in the fungal pathogen causing white-nose syndrome of bats.</title>
        <authorList>
            <person name="Palmer J.M."/>
            <person name="Drees K.P."/>
            <person name="Foster J.T."/>
            <person name="Lindner D.L."/>
        </authorList>
    </citation>
    <scope>NUCLEOTIDE SEQUENCE [LARGE SCALE GENOMIC DNA]</scope>
    <source>
        <strain evidence="3">UAMH 10579</strain>
    </source>
</reference>
<organism evidence="2 3">
    <name type="scientific">Pseudogymnoascus verrucosus</name>
    <dbReference type="NCBI Taxonomy" id="342668"/>
    <lineage>
        <taxon>Eukaryota</taxon>
        <taxon>Fungi</taxon>
        <taxon>Dikarya</taxon>
        <taxon>Ascomycota</taxon>
        <taxon>Pezizomycotina</taxon>
        <taxon>Leotiomycetes</taxon>
        <taxon>Thelebolales</taxon>
        <taxon>Thelebolaceae</taxon>
        <taxon>Pseudogymnoascus</taxon>
    </lineage>
</organism>
<feature type="compositionally biased region" description="Low complexity" evidence="1">
    <location>
        <begin position="142"/>
        <end position="154"/>
    </location>
</feature>
<dbReference type="RefSeq" id="XP_059320201.1">
    <property type="nucleotide sequence ID" value="XM_059464218.1"/>
</dbReference>
<dbReference type="EMBL" id="KV460218">
    <property type="protein sequence ID" value="PQM43870.1"/>
    <property type="molecule type" value="Genomic_DNA"/>
</dbReference>
<dbReference type="GeneID" id="84234316"/>
<reference evidence="2 3" key="1">
    <citation type="submission" date="2016-03" db="EMBL/GenBank/DDBJ databases">
        <title>Comparative genomics of Pseudogymnoascus destructans, the fungus causing white-nose syndrome of bats.</title>
        <authorList>
            <person name="Palmer J.M."/>
            <person name="Drees K.P."/>
            <person name="Foster J.T."/>
            <person name="Lindner D.L."/>
        </authorList>
    </citation>
    <scope>NUCLEOTIDE SEQUENCE [LARGE SCALE GENOMIC DNA]</scope>
    <source>
        <strain evidence="2 3">UAMH 10579</strain>
    </source>
</reference>
<sequence>MTDRRSTPHSQHFQVDVKAGKLGGCGVIDNKAPHQHNELPTGTAILRRGSPCVDLRAQSAITVEVQSALEKPPNTPAASEEDGTARNRTPREEWNKQGSDMEGGRRRNVVVSSWQGRATNDNELSTMIAPRSPPQITPSPSPSQSVTVVSTSVPHQYSSSIA</sequence>
<name>A0A2P6FGV0_9PEZI</name>
<protein>
    <submittedName>
        <fullName evidence="2">Uncharacterized protein</fullName>
    </submittedName>
</protein>
<evidence type="ECO:0000313" key="3">
    <source>
        <dbReference type="Proteomes" id="UP000091956"/>
    </source>
</evidence>
<feature type="compositionally biased region" description="Polar residues" evidence="1">
    <location>
        <begin position="110"/>
        <end position="125"/>
    </location>
</feature>